<keyword evidence="1" id="KW-0677">Repeat</keyword>
<dbReference type="InterPro" id="IPR036278">
    <property type="entry name" value="Sialidase_sf"/>
</dbReference>
<evidence type="ECO:0000259" key="2">
    <source>
        <dbReference type="Pfam" id="PF15902"/>
    </source>
</evidence>
<dbReference type="Pfam" id="PF15902">
    <property type="entry name" value="Sortilin-Vps10"/>
    <property type="match status" value="1"/>
</dbReference>
<dbReference type="CDD" id="cd15482">
    <property type="entry name" value="Sialidase_non-viral"/>
    <property type="match status" value="1"/>
</dbReference>
<dbReference type="SUPFAM" id="SSF50939">
    <property type="entry name" value="Sialidases"/>
    <property type="match status" value="1"/>
</dbReference>
<dbReference type="Gene3D" id="2.120.10.10">
    <property type="match status" value="1"/>
</dbReference>
<name>A0A926HTL3_9FIRM</name>
<evidence type="ECO:0000256" key="1">
    <source>
        <dbReference type="ARBA" id="ARBA00022737"/>
    </source>
</evidence>
<dbReference type="EMBL" id="JACRSU010000001">
    <property type="protein sequence ID" value="MBC8539642.1"/>
    <property type="molecule type" value="Genomic_DNA"/>
</dbReference>
<protein>
    <submittedName>
        <fullName evidence="3">Exo-alpha-sialidase</fullName>
    </submittedName>
</protein>
<gene>
    <name evidence="3" type="ORF">H8698_01475</name>
</gene>
<accession>A0A926HTL3</accession>
<proteinExistence type="predicted"/>
<dbReference type="InterPro" id="IPR031778">
    <property type="entry name" value="Sortilin_N"/>
</dbReference>
<organism evidence="3 4">
    <name type="scientific">Congzhengia minquanensis</name>
    <dbReference type="NCBI Taxonomy" id="2763657"/>
    <lineage>
        <taxon>Bacteria</taxon>
        <taxon>Bacillati</taxon>
        <taxon>Bacillota</taxon>
        <taxon>Clostridia</taxon>
        <taxon>Eubacteriales</taxon>
        <taxon>Oscillospiraceae</taxon>
        <taxon>Congzhengia</taxon>
    </lineage>
</organism>
<dbReference type="RefSeq" id="WP_249310861.1">
    <property type="nucleotide sequence ID" value="NZ_JACRSU010000001.1"/>
</dbReference>
<dbReference type="Proteomes" id="UP000611762">
    <property type="component" value="Unassembled WGS sequence"/>
</dbReference>
<evidence type="ECO:0000313" key="4">
    <source>
        <dbReference type="Proteomes" id="UP000611762"/>
    </source>
</evidence>
<reference evidence="3" key="1">
    <citation type="submission" date="2020-08" db="EMBL/GenBank/DDBJ databases">
        <title>Genome public.</title>
        <authorList>
            <person name="Liu C."/>
            <person name="Sun Q."/>
        </authorList>
    </citation>
    <scope>NUCLEOTIDE SEQUENCE</scope>
    <source>
        <strain evidence="3">H8</strain>
    </source>
</reference>
<keyword evidence="4" id="KW-1185">Reference proteome</keyword>
<dbReference type="AlphaFoldDB" id="A0A926HTL3"/>
<sequence>MNNKKIIKGKVKDIKLSEPILYIDNEARNRSGHMGHPMLNLGNGKIIDFNSNVSSIRCDGHSGFGWMEYRLSEDYGETFGDFIEIPYTKNVLLDGLYSAIIETAVACDDGSIVAFCNIFSQENSVCCNPYGKPTYIRSMDGGKTWENAKTLSEFEGRVYASRYHKGSIYTLEFCNREVVGANENDLYRIFMSNDNGKSFNELCVVPFESTKGRFYGTIQFDMNDNLFVYAYNENCEEEMDYAISKDFGKTWCKTGVCYLDKKIRNPQVAILDGQFILHGREAGNINSFVLYTSEDGINWDEGSRIVDYHPAVSFYSNNVIVTKDEKDRLLVQYSQTYKESCCVNIYHMWIESI</sequence>
<feature type="domain" description="Sortilin N-terminal" evidence="2">
    <location>
        <begin position="136"/>
        <end position="254"/>
    </location>
</feature>
<evidence type="ECO:0000313" key="3">
    <source>
        <dbReference type="EMBL" id="MBC8539642.1"/>
    </source>
</evidence>
<comment type="caution">
    <text evidence="3">The sequence shown here is derived from an EMBL/GenBank/DDBJ whole genome shotgun (WGS) entry which is preliminary data.</text>
</comment>